<dbReference type="PANTHER" id="PTHR32060:SF30">
    <property type="entry name" value="CARBOXY-TERMINAL PROCESSING PROTEASE CTPA"/>
    <property type="match status" value="1"/>
</dbReference>
<dbReference type="Proteomes" id="UP001157439">
    <property type="component" value="Unassembled WGS sequence"/>
</dbReference>
<dbReference type="InterPro" id="IPR005151">
    <property type="entry name" value="Tail-specific_protease"/>
</dbReference>
<dbReference type="GO" id="GO:0030288">
    <property type="term" value="C:outer membrane-bounded periplasmic space"/>
    <property type="evidence" value="ECO:0007669"/>
    <property type="project" value="TreeGrafter"/>
</dbReference>
<keyword evidence="8" id="KW-1185">Reference proteome</keyword>
<dbReference type="InterPro" id="IPR001478">
    <property type="entry name" value="PDZ"/>
</dbReference>
<keyword evidence="3 5" id="KW-0378">Hydrolase</keyword>
<dbReference type="Pfam" id="PF03572">
    <property type="entry name" value="Peptidase_S41"/>
    <property type="match status" value="1"/>
</dbReference>
<name>A0AA37TK45_9GAMM</name>
<dbReference type="RefSeq" id="WP_095497608.1">
    <property type="nucleotide sequence ID" value="NZ_BSPO01000001.1"/>
</dbReference>
<dbReference type="Gene3D" id="3.30.750.44">
    <property type="match status" value="1"/>
</dbReference>
<evidence type="ECO:0000256" key="4">
    <source>
        <dbReference type="ARBA" id="ARBA00022825"/>
    </source>
</evidence>
<dbReference type="GO" id="GO:0004175">
    <property type="term" value="F:endopeptidase activity"/>
    <property type="evidence" value="ECO:0007669"/>
    <property type="project" value="TreeGrafter"/>
</dbReference>
<dbReference type="InterPro" id="IPR036034">
    <property type="entry name" value="PDZ_sf"/>
</dbReference>
<dbReference type="Gene3D" id="2.30.42.10">
    <property type="match status" value="1"/>
</dbReference>
<dbReference type="SMART" id="SM00228">
    <property type="entry name" value="PDZ"/>
    <property type="match status" value="1"/>
</dbReference>
<dbReference type="GO" id="GO:0008236">
    <property type="term" value="F:serine-type peptidase activity"/>
    <property type="evidence" value="ECO:0007669"/>
    <property type="project" value="UniProtKB-KW"/>
</dbReference>
<comment type="similarity">
    <text evidence="1 5">Belongs to the peptidase S41A family.</text>
</comment>
<proteinExistence type="inferred from homology"/>
<feature type="domain" description="PDZ" evidence="6">
    <location>
        <begin position="85"/>
        <end position="153"/>
    </location>
</feature>
<dbReference type="AlphaFoldDB" id="A0AA37TK45"/>
<evidence type="ECO:0000259" key="6">
    <source>
        <dbReference type="PROSITE" id="PS50106"/>
    </source>
</evidence>
<dbReference type="PANTHER" id="PTHR32060">
    <property type="entry name" value="TAIL-SPECIFIC PROTEASE"/>
    <property type="match status" value="1"/>
</dbReference>
<dbReference type="PROSITE" id="PS50106">
    <property type="entry name" value="PDZ"/>
    <property type="match status" value="1"/>
</dbReference>
<evidence type="ECO:0000313" key="8">
    <source>
        <dbReference type="Proteomes" id="UP001157439"/>
    </source>
</evidence>
<evidence type="ECO:0000256" key="1">
    <source>
        <dbReference type="ARBA" id="ARBA00009179"/>
    </source>
</evidence>
<evidence type="ECO:0000256" key="3">
    <source>
        <dbReference type="ARBA" id="ARBA00022801"/>
    </source>
</evidence>
<dbReference type="GO" id="GO:0007165">
    <property type="term" value="P:signal transduction"/>
    <property type="evidence" value="ECO:0007669"/>
    <property type="project" value="TreeGrafter"/>
</dbReference>
<dbReference type="SMART" id="SM00245">
    <property type="entry name" value="TSPc"/>
    <property type="match status" value="1"/>
</dbReference>
<sequence length="418" mass="45683">MTNITKFVTGMTIGLTVGLSVSLYSDEFNEGYDGSPKWDILVDVIDRVEAYYVTDFTHQQLVDMAISGLFAQLDPHSQFLNADELAQLSEANNGAYFGFGIEIAIVDDNVQILSALENSPAHRAGVRSGDVIKQVDAMAVSQANYQETLAYIRHQSNHEQAINLWLESQGTPLQIELLPAQIQIQSVKWQRLPHQVDYLRISSFQHNTAASVAQHLTSLTQDSKGLILDLRNNPGGILEQAIDIADMMLDGGRIVATKGRVFDSNSDYYASSEHHLREVPITVLINHGSASAAEILAAALADNGKAVLIGETSYGKTSVQSLIPTVLPNTAIKLTTARYYTASGQDIHQVGITPDILAQEHSLSRAINLPVNNGLTIHKGDSLKDLSDDIEVALAMEWLLNERTLLEQHKQTTTSSTP</sequence>
<dbReference type="Gene3D" id="3.90.226.10">
    <property type="entry name" value="2-enoyl-CoA Hydratase, Chain A, domain 1"/>
    <property type="match status" value="1"/>
</dbReference>
<protein>
    <submittedName>
        <fullName evidence="7">Carboxyl-terminal processing protease</fullName>
    </submittedName>
</protein>
<dbReference type="EMBL" id="BSPO01000001">
    <property type="protein sequence ID" value="GLS82033.1"/>
    <property type="molecule type" value="Genomic_DNA"/>
</dbReference>
<dbReference type="GO" id="GO:0006508">
    <property type="term" value="P:proteolysis"/>
    <property type="evidence" value="ECO:0007669"/>
    <property type="project" value="UniProtKB-KW"/>
</dbReference>
<evidence type="ECO:0000256" key="2">
    <source>
        <dbReference type="ARBA" id="ARBA00022670"/>
    </source>
</evidence>
<gene>
    <name evidence="7" type="ORF">GCM10007894_00100</name>
</gene>
<dbReference type="InterPro" id="IPR004447">
    <property type="entry name" value="Peptidase_S41A"/>
</dbReference>
<dbReference type="NCBIfam" id="TIGR00225">
    <property type="entry name" value="prc"/>
    <property type="match status" value="1"/>
</dbReference>
<comment type="caution">
    <text evidence="7">The sequence shown here is derived from an EMBL/GenBank/DDBJ whole genome shotgun (WGS) entry which is preliminary data.</text>
</comment>
<dbReference type="SUPFAM" id="SSF52096">
    <property type="entry name" value="ClpP/crotonase"/>
    <property type="match status" value="1"/>
</dbReference>
<reference evidence="7 8" key="1">
    <citation type="journal article" date="2014" name="Int. J. Syst. Evol. Microbiol.">
        <title>Complete genome sequence of Corynebacterium casei LMG S-19264T (=DSM 44701T), isolated from a smear-ripened cheese.</title>
        <authorList>
            <consortium name="US DOE Joint Genome Institute (JGI-PGF)"/>
            <person name="Walter F."/>
            <person name="Albersmeier A."/>
            <person name="Kalinowski J."/>
            <person name="Ruckert C."/>
        </authorList>
    </citation>
    <scope>NUCLEOTIDE SEQUENCE [LARGE SCALE GENOMIC DNA]</scope>
    <source>
        <strain evidence="7 8">NBRC 112785</strain>
    </source>
</reference>
<dbReference type="InterPro" id="IPR029045">
    <property type="entry name" value="ClpP/crotonase-like_dom_sf"/>
</dbReference>
<dbReference type="CDD" id="cd07560">
    <property type="entry name" value="Peptidase_S41_CPP"/>
    <property type="match status" value="1"/>
</dbReference>
<evidence type="ECO:0000256" key="5">
    <source>
        <dbReference type="RuleBase" id="RU004404"/>
    </source>
</evidence>
<organism evidence="7 8">
    <name type="scientific">Paraferrimonas haliotis</name>
    <dbReference type="NCBI Taxonomy" id="2013866"/>
    <lineage>
        <taxon>Bacteria</taxon>
        <taxon>Pseudomonadati</taxon>
        <taxon>Pseudomonadota</taxon>
        <taxon>Gammaproteobacteria</taxon>
        <taxon>Alteromonadales</taxon>
        <taxon>Ferrimonadaceae</taxon>
        <taxon>Paraferrimonas</taxon>
    </lineage>
</organism>
<keyword evidence="2 5" id="KW-0645">Protease</keyword>
<evidence type="ECO:0000313" key="7">
    <source>
        <dbReference type="EMBL" id="GLS82033.1"/>
    </source>
</evidence>
<dbReference type="SUPFAM" id="SSF50156">
    <property type="entry name" value="PDZ domain-like"/>
    <property type="match status" value="1"/>
</dbReference>
<keyword evidence="4 5" id="KW-0720">Serine protease</keyword>
<accession>A0AA37TK45</accession>